<gene>
    <name evidence="5" type="primary">CML36</name>
    <name evidence="5" type="ORF">KSP40_PGU018389</name>
</gene>
<keyword evidence="2" id="KW-0677">Repeat</keyword>
<dbReference type="PROSITE" id="PS00018">
    <property type="entry name" value="EF_HAND_1"/>
    <property type="match status" value="5"/>
</dbReference>
<evidence type="ECO:0000259" key="4">
    <source>
        <dbReference type="PROSITE" id="PS50222"/>
    </source>
</evidence>
<dbReference type="Pfam" id="PF13202">
    <property type="entry name" value="EF-hand_5"/>
    <property type="match status" value="1"/>
</dbReference>
<dbReference type="InterPro" id="IPR018247">
    <property type="entry name" value="EF_Hand_1_Ca_BS"/>
</dbReference>
<name>A0ABR2M680_9ASPA</name>
<protein>
    <submittedName>
        <fullName evidence="5">Calcium-binding protein CML36</fullName>
    </submittedName>
</protein>
<keyword evidence="6" id="KW-1185">Reference proteome</keyword>
<dbReference type="Proteomes" id="UP001412067">
    <property type="component" value="Unassembled WGS sequence"/>
</dbReference>
<dbReference type="Gene3D" id="1.10.238.10">
    <property type="entry name" value="EF-hand"/>
    <property type="match status" value="4"/>
</dbReference>
<evidence type="ECO:0000313" key="5">
    <source>
        <dbReference type="EMBL" id="KAK8959657.1"/>
    </source>
</evidence>
<keyword evidence="1" id="KW-0479">Metal-binding</keyword>
<feature type="domain" description="EF-hand" evidence="4">
    <location>
        <begin position="130"/>
        <end position="165"/>
    </location>
</feature>
<dbReference type="PROSITE" id="PS50222">
    <property type="entry name" value="EF_HAND_2"/>
    <property type="match status" value="5"/>
</dbReference>
<evidence type="ECO:0000256" key="1">
    <source>
        <dbReference type="ARBA" id="ARBA00022723"/>
    </source>
</evidence>
<dbReference type="InterPro" id="IPR002048">
    <property type="entry name" value="EF_hand_dom"/>
</dbReference>
<evidence type="ECO:0000256" key="3">
    <source>
        <dbReference type="ARBA" id="ARBA00022837"/>
    </source>
</evidence>
<feature type="domain" description="EF-hand" evidence="4">
    <location>
        <begin position="92"/>
        <end position="127"/>
    </location>
</feature>
<dbReference type="Pfam" id="PF13499">
    <property type="entry name" value="EF-hand_7"/>
    <property type="match status" value="2"/>
</dbReference>
<organism evidence="5 6">
    <name type="scientific">Platanthera guangdongensis</name>
    <dbReference type="NCBI Taxonomy" id="2320717"/>
    <lineage>
        <taxon>Eukaryota</taxon>
        <taxon>Viridiplantae</taxon>
        <taxon>Streptophyta</taxon>
        <taxon>Embryophyta</taxon>
        <taxon>Tracheophyta</taxon>
        <taxon>Spermatophyta</taxon>
        <taxon>Magnoliopsida</taxon>
        <taxon>Liliopsida</taxon>
        <taxon>Asparagales</taxon>
        <taxon>Orchidaceae</taxon>
        <taxon>Orchidoideae</taxon>
        <taxon>Orchideae</taxon>
        <taxon>Orchidinae</taxon>
        <taxon>Platanthera</taxon>
    </lineage>
</organism>
<feature type="domain" description="EF-hand" evidence="4">
    <location>
        <begin position="279"/>
        <end position="314"/>
    </location>
</feature>
<feature type="domain" description="EF-hand" evidence="4">
    <location>
        <begin position="317"/>
        <end position="352"/>
    </location>
</feature>
<proteinExistence type="predicted"/>
<evidence type="ECO:0000256" key="2">
    <source>
        <dbReference type="ARBA" id="ARBA00022737"/>
    </source>
</evidence>
<reference evidence="5 6" key="1">
    <citation type="journal article" date="2022" name="Nat. Plants">
        <title>Genomes of leafy and leafless Platanthera orchids illuminate the evolution of mycoheterotrophy.</title>
        <authorList>
            <person name="Li M.H."/>
            <person name="Liu K.W."/>
            <person name="Li Z."/>
            <person name="Lu H.C."/>
            <person name="Ye Q.L."/>
            <person name="Zhang D."/>
            <person name="Wang J.Y."/>
            <person name="Li Y.F."/>
            <person name="Zhong Z.M."/>
            <person name="Liu X."/>
            <person name="Yu X."/>
            <person name="Liu D.K."/>
            <person name="Tu X.D."/>
            <person name="Liu B."/>
            <person name="Hao Y."/>
            <person name="Liao X.Y."/>
            <person name="Jiang Y.T."/>
            <person name="Sun W.H."/>
            <person name="Chen J."/>
            <person name="Chen Y.Q."/>
            <person name="Ai Y."/>
            <person name="Zhai J.W."/>
            <person name="Wu S.S."/>
            <person name="Zhou Z."/>
            <person name="Hsiao Y.Y."/>
            <person name="Wu W.L."/>
            <person name="Chen Y.Y."/>
            <person name="Lin Y.F."/>
            <person name="Hsu J.L."/>
            <person name="Li C.Y."/>
            <person name="Wang Z.W."/>
            <person name="Zhao X."/>
            <person name="Zhong W.Y."/>
            <person name="Ma X.K."/>
            <person name="Ma L."/>
            <person name="Huang J."/>
            <person name="Chen G.Z."/>
            <person name="Huang M.Z."/>
            <person name="Huang L."/>
            <person name="Peng D.H."/>
            <person name="Luo Y.B."/>
            <person name="Zou S.Q."/>
            <person name="Chen S.P."/>
            <person name="Lan S."/>
            <person name="Tsai W.C."/>
            <person name="Van de Peer Y."/>
            <person name="Liu Z.J."/>
        </authorList>
    </citation>
    <scope>NUCLEOTIDE SEQUENCE [LARGE SCALE GENOMIC DNA]</scope>
    <source>
        <strain evidence="5">Lor288</strain>
    </source>
</reference>
<dbReference type="PANTHER" id="PTHR10891">
    <property type="entry name" value="EF-HAND CALCIUM-BINDING DOMAIN CONTAINING PROTEIN"/>
    <property type="match status" value="1"/>
</dbReference>
<dbReference type="SUPFAM" id="SSF47473">
    <property type="entry name" value="EF-hand"/>
    <property type="match status" value="2"/>
</dbReference>
<dbReference type="Pfam" id="PF13833">
    <property type="entry name" value="EF-hand_8"/>
    <property type="match status" value="1"/>
</dbReference>
<comment type="caution">
    <text evidence="5">The sequence shown here is derived from an EMBL/GenBank/DDBJ whole genome shotgun (WGS) entry which is preliminary data.</text>
</comment>
<evidence type="ECO:0000313" key="6">
    <source>
        <dbReference type="Proteomes" id="UP001412067"/>
    </source>
</evidence>
<dbReference type="SMART" id="SM00054">
    <property type="entry name" value="EFh"/>
    <property type="match status" value="7"/>
</dbReference>
<dbReference type="InterPro" id="IPR011992">
    <property type="entry name" value="EF-hand-dom_pair"/>
</dbReference>
<keyword evidence="3" id="KW-0106">Calcium</keyword>
<sequence>MKLIGNHISSAFSKISKSKKQSNYYGSLISSSDDESITPKSVLRRGGDFWSPASSHSIAADLFNLFHRDASRKITKTDLEAVLRRLDPNNPATEVALASMLDDIDRDGDGYIGLDDLVAIIPAAPIGRPLAGENLREAFDVFDADGDGKISAEELLGMFTALGDGGCTISDCRRMIRGVDSDGDGTMKLIGNRISSAFSRISKSKKQSNYYGSLISSSSEDESFTPKSVLRRGGDFWSPASSHSIAADLFNLFHRDASRKITKTDLEAVLRRLDPNNPAIEVALASMLDDIDRDGDGYIGLDELEAIIPAAPIGRPLAGENLREAFDVFDADGDGKISAEELLGMFTALGDGGCTISDCRRMIRGVDSDGDGFVCFGDFARMMDGSR</sequence>
<accession>A0ABR2M680</accession>
<dbReference type="CDD" id="cd00051">
    <property type="entry name" value="EFh"/>
    <property type="match status" value="4"/>
</dbReference>
<dbReference type="EMBL" id="JBBWWR010000011">
    <property type="protein sequence ID" value="KAK8959657.1"/>
    <property type="molecule type" value="Genomic_DNA"/>
</dbReference>
<dbReference type="InterPro" id="IPR039647">
    <property type="entry name" value="EF_hand_pair_protein_CML-like"/>
</dbReference>
<feature type="domain" description="EF-hand" evidence="4">
    <location>
        <begin position="354"/>
        <end position="387"/>
    </location>
</feature>